<name>A0ABP5FGD0_9ACTN</name>
<gene>
    <name evidence="4" type="ORF">GCM10009839_20730</name>
</gene>
<dbReference type="InterPro" id="IPR011335">
    <property type="entry name" value="Restrct_endonuc-II-like"/>
</dbReference>
<dbReference type="PANTHER" id="PTHR30015:SF6">
    <property type="entry name" value="SLL1429 PROTEIN"/>
    <property type="match status" value="1"/>
</dbReference>
<dbReference type="Pfam" id="PF04471">
    <property type="entry name" value="Mrr_cat"/>
    <property type="match status" value="1"/>
</dbReference>
<keyword evidence="5" id="KW-1185">Reference proteome</keyword>
<feature type="transmembrane region" description="Helical" evidence="2">
    <location>
        <begin position="34"/>
        <end position="54"/>
    </location>
</feature>
<dbReference type="InterPro" id="IPR011856">
    <property type="entry name" value="tRNA_endonuc-like_dom_sf"/>
</dbReference>
<reference evidence="5" key="1">
    <citation type="journal article" date="2019" name="Int. J. Syst. Evol. Microbiol.">
        <title>The Global Catalogue of Microorganisms (GCM) 10K type strain sequencing project: providing services to taxonomists for standard genome sequencing and annotation.</title>
        <authorList>
            <consortium name="The Broad Institute Genomics Platform"/>
            <consortium name="The Broad Institute Genome Sequencing Center for Infectious Disease"/>
            <person name="Wu L."/>
            <person name="Ma J."/>
        </authorList>
    </citation>
    <scope>NUCLEOTIDE SEQUENCE [LARGE SCALE GENOMIC DNA]</scope>
    <source>
        <strain evidence="5">JCM 16014</strain>
    </source>
</reference>
<comment type="caution">
    <text evidence="4">The sequence shown here is derived from an EMBL/GenBank/DDBJ whole genome shotgun (WGS) entry which is preliminary data.</text>
</comment>
<feature type="domain" description="Restriction endonuclease type IV Mrr" evidence="3">
    <location>
        <begin position="110"/>
        <end position="224"/>
    </location>
</feature>
<proteinExistence type="predicted"/>
<evidence type="ECO:0000259" key="3">
    <source>
        <dbReference type="Pfam" id="PF04471"/>
    </source>
</evidence>
<evidence type="ECO:0000256" key="2">
    <source>
        <dbReference type="SAM" id="Phobius"/>
    </source>
</evidence>
<feature type="region of interest" description="Disordered" evidence="1">
    <location>
        <begin position="1"/>
        <end position="31"/>
    </location>
</feature>
<dbReference type="PANTHER" id="PTHR30015">
    <property type="entry name" value="MRR RESTRICTION SYSTEM PROTEIN"/>
    <property type="match status" value="1"/>
</dbReference>
<keyword evidence="2" id="KW-0472">Membrane</keyword>
<keyword evidence="2" id="KW-0812">Transmembrane</keyword>
<evidence type="ECO:0000313" key="5">
    <source>
        <dbReference type="Proteomes" id="UP001500751"/>
    </source>
</evidence>
<evidence type="ECO:0000313" key="4">
    <source>
        <dbReference type="EMBL" id="GAA2023086.1"/>
    </source>
</evidence>
<feature type="compositionally biased region" description="Basic residues" evidence="1">
    <location>
        <begin position="1"/>
        <end position="12"/>
    </location>
</feature>
<keyword evidence="2" id="KW-1133">Transmembrane helix</keyword>
<sequence length="239" mass="25100">MAQTKAPRKRPTGARGGRPAGNQRQRAEPSVTPARRLAVAVLAACAVVAVGEAATGTLGAWPAIPAAGVVAVGVALLLRASSAGRAEQAAEAARLAELEQAGRHRSLRALDAMSGTEFEKFVAGLCHRDGFLVVRAGGGAGDLGADVIAKAPDGRLVVIQCKRYKESAPVPGPDMQRFLGTVRAVHGADLPVFVTTAWRFTRQCRELAQSQQVVLIDRDKLSHWVNGVSLEKFFSAPPV</sequence>
<dbReference type="InterPro" id="IPR007560">
    <property type="entry name" value="Restrct_endonuc_IV_Mrr"/>
</dbReference>
<dbReference type="Proteomes" id="UP001500751">
    <property type="component" value="Unassembled WGS sequence"/>
</dbReference>
<feature type="transmembrane region" description="Helical" evidence="2">
    <location>
        <begin position="60"/>
        <end position="78"/>
    </location>
</feature>
<dbReference type="InterPro" id="IPR052906">
    <property type="entry name" value="Type_IV_Methyl-Rstrct_Enzyme"/>
</dbReference>
<dbReference type="EMBL" id="BAAAQN010000009">
    <property type="protein sequence ID" value="GAA2023086.1"/>
    <property type="molecule type" value="Genomic_DNA"/>
</dbReference>
<dbReference type="SUPFAM" id="SSF52980">
    <property type="entry name" value="Restriction endonuclease-like"/>
    <property type="match status" value="1"/>
</dbReference>
<evidence type="ECO:0000256" key="1">
    <source>
        <dbReference type="SAM" id="MobiDB-lite"/>
    </source>
</evidence>
<accession>A0ABP5FGD0</accession>
<protein>
    <recommendedName>
        <fullName evidence="3">Restriction endonuclease type IV Mrr domain-containing protein</fullName>
    </recommendedName>
</protein>
<dbReference type="Gene3D" id="3.40.1350.10">
    <property type="match status" value="1"/>
</dbReference>
<organism evidence="4 5">
    <name type="scientific">Catenulispora yoronensis</name>
    <dbReference type="NCBI Taxonomy" id="450799"/>
    <lineage>
        <taxon>Bacteria</taxon>
        <taxon>Bacillati</taxon>
        <taxon>Actinomycetota</taxon>
        <taxon>Actinomycetes</taxon>
        <taxon>Catenulisporales</taxon>
        <taxon>Catenulisporaceae</taxon>
        <taxon>Catenulispora</taxon>
    </lineage>
</organism>
<dbReference type="RefSeq" id="WP_344665312.1">
    <property type="nucleotide sequence ID" value="NZ_BAAAQN010000009.1"/>
</dbReference>